<sequence>MSVAARTHKGRVRINNEDSLLLERPFLFAIADGMGGYNAGEVASKLALEKLKAEKEDLYGKNGFALVSKLYQIMRDVNVEVYKKAQSEYTLEGMGTTLSGIYFNGKGKGYVFNVGDSRVYLLRQKQLKQITRDHSLVAEMVENGELTQEEAFNHPQKNMLTRGIGVNKNVDGDVFVIDIYTDDTILLCSDGLTDMLHDNEIAEYLQKEDTEDAADALLSASLEKGGRDNISFIILKLDRKEVEHDGR</sequence>
<dbReference type="InterPro" id="IPR001932">
    <property type="entry name" value="PPM-type_phosphatase-like_dom"/>
</dbReference>
<dbReference type="RefSeq" id="WP_176760377.1">
    <property type="nucleotide sequence ID" value="NZ_FMYW01000003.1"/>
</dbReference>
<dbReference type="SMART" id="SM00331">
    <property type="entry name" value="PP2C_SIG"/>
    <property type="match status" value="1"/>
</dbReference>
<feature type="domain" description="PPM-type phosphatase" evidence="1">
    <location>
        <begin position="2"/>
        <end position="237"/>
    </location>
</feature>
<dbReference type="Proteomes" id="UP000198943">
    <property type="component" value="Unassembled WGS sequence"/>
</dbReference>
<protein>
    <submittedName>
        <fullName evidence="2">Protein phosphatase</fullName>
    </submittedName>
</protein>
<dbReference type="SUPFAM" id="SSF81606">
    <property type="entry name" value="PP2C-like"/>
    <property type="match status" value="1"/>
</dbReference>
<evidence type="ECO:0000313" key="2">
    <source>
        <dbReference type="EMBL" id="SDC16776.1"/>
    </source>
</evidence>
<proteinExistence type="predicted"/>
<dbReference type="Pfam" id="PF13672">
    <property type="entry name" value="PP2C_2"/>
    <property type="match status" value="1"/>
</dbReference>
<gene>
    <name evidence="2" type="ORF">SAMN04487864_10371</name>
</gene>
<evidence type="ECO:0000313" key="3">
    <source>
        <dbReference type="Proteomes" id="UP000198943"/>
    </source>
</evidence>
<dbReference type="CDD" id="cd00143">
    <property type="entry name" value="PP2Cc"/>
    <property type="match status" value="1"/>
</dbReference>
<dbReference type="AlphaFoldDB" id="A0A1G6JFU2"/>
<evidence type="ECO:0000259" key="1">
    <source>
        <dbReference type="PROSITE" id="PS51746"/>
    </source>
</evidence>
<dbReference type="SMART" id="SM00332">
    <property type="entry name" value="PP2Cc"/>
    <property type="match status" value="1"/>
</dbReference>
<dbReference type="NCBIfam" id="NF033484">
    <property type="entry name" value="Stp1_PP2C_phos"/>
    <property type="match status" value="1"/>
</dbReference>
<dbReference type="GO" id="GO:0004722">
    <property type="term" value="F:protein serine/threonine phosphatase activity"/>
    <property type="evidence" value="ECO:0007669"/>
    <property type="project" value="InterPro"/>
</dbReference>
<dbReference type="PANTHER" id="PTHR47992">
    <property type="entry name" value="PROTEIN PHOSPHATASE"/>
    <property type="match status" value="1"/>
</dbReference>
<dbReference type="InterPro" id="IPR015655">
    <property type="entry name" value="PP2C"/>
</dbReference>
<name>A0A1G6JFU2_9FIRM</name>
<reference evidence="3" key="1">
    <citation type="submission" date="2016-10" db="EMBL/GenBank/DDBJ databases">
        <authorList>
            <person name="Varghese N."/>
            <person name="Submissions S."/>
        </authorList>
    </citation>
    <scope>NUCLEOTIDE SEQUENCE [LARGE SCALE GENOMIC DNA]</scope>
    <source>
        <strain evidence="3">DSM 11005</strain>
    </source>
</reference>
<dbReference type="InterPro" id="IPR036457">
    <property type="entry name" value="PPM-type-like_dom_sf"/>
</dbReference>
<organism evidence="2 3">
    <name type="scientific">Succiniclasticum ruminis</name>
    <dbReference type="NCBI Taxonomy" id="40841"/>
    <lineage>
        <taxon>Bacteria</taxon>
        <taxon>Bacillati</taxon>
        <taxon>Bacillota</taxon>
        <taxon>Negativicutes</taxon>
        <taxon>Acidaminococcales</taxon>
        <taxon>Acidaminococcaceae</taxon>
        <taxon>Succiniclasticum</taxon>
    </lineage>
</organism>
<dbReference type="EMBL" id="FMYW01000003">
    <property type="protein sequence ID" value="SDC16776.1"/>
    <property type="molecule type" value="Genomic_DNA"/>
</dbReference>
<dbReference type="Gene3D" id="3.60.40.10">
    <property type="entry name" value="PPM-type phosphatase domain"/>
    <property type="match status" value="1"/>
</dbReference>
<dbReference type="PROSITE" id="PS51746">
    <property type="entry name" value="PPM_2"/>
    <property type="match status" value="1"/>
</dbReference>
<keyword evidence="3" id="KW-1185">Reference proteome</keyword>
<accession>A0A1G6JFU2</accession>